<protein>
    <submittedName>
        <fullName evidence="14 15">methyl-CpG binding domain protein 1 S homeolog isoform X1</fullName>
    </submittedName>
</protein>
<evidence type="ECO:0000256" key="8">
    <source>
        <dbReference type="ARBA" id="ARBA00023242"/>
    </source>
</evidence>
<evidence type="ECO:0000259" key="12">
    <source>
        <dbReference type="PROSITE" id="PS51058"/>
    </source>
</evidence>
<feature type="domain" description="CXXC-type" evidence="12">
    <location>
        <begin position="318"/>
        <end position="366"/>
    </location>
</feature>
<comment type="subcellular location">
    <subcellularLocation>
        <location evidence="1">Nucleus</location>
    </subcellularLocation>
</comment>
<evidence type="ECO:0000313" key="13">
    <source>
        <dbReference type="Proteomes" id="UP000186698"/>
    </source>
</evidence>
<dbReference type="InterPro" id="IPR001739">
    <property type="entry name" value="Methyl_CpG_DNA-bd"/>
</dbReference>
<dbReference type="GeneID" id="779091"/>
<name>A0A8J0TLI3_XENLA</name>
<keyword evidence="4" id="KW-0862">Zinc</keyword>
<accession>A0A8J0TLI3</accession>
<keyword evidence="6" id="KW-0238">DNA-binding</keyword>
<dbReference type="AlphaFoldDB" id="A0A8J0TLI3"/>
<dbReference type="RefSeq" id="XP_018087636.1">
    <property type="nucleotide sequence ID" value="XM_018232147.2"/>
</dbReference>
<dbReference type="GO" id="GO:0006346">
    <property type="term" value="P:DNA methylation-dependent constitutive heterochromatin formation"/>
    <property type="evidence" value="ECO:0007669"/>
    <property type="project" value="TreeGrafter"/>
</dbReference>
<sequence length="644" mass="73343">MSEGWEDWPLLGPGWKRRISVRKSGASCGHIDIYYRSPTGEQMRSKIELAKYLGSSVDLSLFDFRNGVIVDKGHCSPKKKKGSQRKSLPADGTVTLPHKMPRLSLPMPALEESEQNGTAEKSVVRCHGCKVWFAGVEFGKSKINKWHCADCRASRRAFNKEQKVYKVGLLPALHGSWQNAGCGTCDACKVTENCGHCTICLLRSHDPEFGSSWKCVRRRCLRVLRKSDDCGMCQGCCREDDCEGCSVCLDKMHNPDIDIKEKCLLRRCMNKLFYSFQKLVHCSPDYKNNDTKKLLIKKPTFIKQKKKKKTDRKGQLLSSRRQNRKCGECESCLQKDDCGKCDFCQDKPKFGGRNLKRQKCRWRQCLRFAMEKNIPAFHRSSNNPVIIERMKQEAVAAEYEKVEVQQNQDTLLIVSPLRETFIKVEQINGQHCSSDERNSSHMKNETSRLIKEETAERDVPHTEEITPLDLNRSIKTEEFITETDDIEEADDSTPVIMEIFSLSSYHTTGDLDKVLQEFMGELNEMPLPAHWEVLAHTGPNLQLVQRSRLSTMADTVIYIQPGLLFHVIVKGHPVPSSHELYNNHPTRLTTVDDVVELICDLEAHQQCVGLLKPRHRSSECRVLVTCGGKCEECCKMPWLAGSNQ</sequence>
<evidence type="ECO:0000256" key="9">
    <source>
        <dbReference type="PROSITE-ProRule" id="PRU00509"/>
    </source>
</evidence>
<evidence type="ECO:0000313" key="16">
    <source>
        <dbReference type="RefSeq" id="XP_018087638.1"/>
    </source>
</evidence>
<dbReference type="RefSeq" id="XP_018087637.1">
    <property type="nucleotide sequence ID" value="XM_018232148.2"/>
</dbReference>
<dbReference type="Pfam" id="PF02008">
    <property type="entry name" value="zf-CXXC"/>
    <property type="match status" value="3"/>
</dbReference>
<feature type="domain" description="CXXC-type" evidence="12">
    <location>
        <begin position="222"/>
        <end position="269"/>
    </location>
</feature>
<evidence type="ECO:0000313" key="17">
    <source>
        <dbReference type="Xenbase" id="XB-GENE-6077786"/>
    </source>
</evidence>
<dbReference type="GO" id="GO:0008270">
    <property type="term" value="F:zinc ion binding"/>
    <property type="evidence" value="ECO:0007669"/>
    <property type="project" value="UniProtKB-KW"/>
</dbReference>
<feature type="region of interest" description="Disordered" evidence="10">
    <location>
        <begin position="75"/>
        <end position="95"/>
    </location>
</feature>
<evidence type="ECO:0000259" key="11">
    <source>
        <dbReference type="PROSITE" id="PS50982"/>
    </source>
</evidence>
<dbReference type="Proteomes" id="UP000186698">
    <property type="component" value="Chromosome 8S"/>
</dbReference>
<gene>
    <name evidence="14 15 16 17" type="primary">mbd1.S</name>
    <name evidence="14 15 16" type="synonym">cxxc3</name>
    <name evidence="14 15 16" type="synonym">mbd1</name>
    <name evidence="14 15 16" type="synonym">mbd1-a</name>
    <name evidence="14 15 16" type="synonym">mbd1-b</name>
    <name evidence="14 15 16" type="synonym">mbd1.L</name>
    <name evidence="14 15 16" type="synonym">pcm1</name>
    <name evidence="16" type="synonym">rft</name>
</gene>
<dbReference type="OrthoDB" id="10072024at2759"/>
<dbReference type="PROSITE" id="PS50982">
    <property type="entry name" value="MBD"/>
    <property type="match status" value="1"/>
</dbReference>
<evidence type="ECO:0000256" key="10">
    <source>
        <dbReference type="SAM" id="MobiDB-lite"/>
    </source>
</evidence>
<feature type="domain" description="CXXC-type" evidence="12">
    <location>
        <begin position="175"/>
        <end position="221"/>
    </location>
</feature>
<evidence type="ECO:0000256" key="5">
    <source>
        <dbReference type="ARBA" id="ARBA00023015"/>
    </source>
</evidence>
<dbReference type="Gene3D" id="3.30.890.10">
    <property type="entry name" value="Methyl-cpg-binding Protein 2, Chain A"/>
    <property type="match status" value="1"/>
</dbReference>
<organism evidence="15">
    <name type="scientific">Xenopus laevis</name>
    <name type="common">African clawed frog</name>
    <dbReference type="NCBI Taxonomy" id="8355"/>
    <lineage>
        <taxon>Eukaryota</taxon>
        <taxon>Metazoa</taxon>
        <taxon>Chordata</taxon>
        <taxon>Craniata</taxon>
        <taxon>Vertebrata</taxon>
        <taxon>Euteleostomi</taxon>
        <taxon>Amphibia</taxon>
        <taxon>Batrachia</taxon>
        <taxon>Anura</taxon>
        <taxon>Pipoidea</taxon>
        <taxon>Pipidae</taxon>
        <taxon>Xenopodinae</taxon>
        <taxon>Xenopus</taxon>
        <taxon>Xenopus</taxon>
    </lineage>
</organism>
<keyword evidence="3 9" id="KW-0863">Zinc-finger</keyword>
<dbReference type="SMART" id="SM00391">
    <property type="entry name" value="MBD"/>
    <property type="match status" value="1"/>
</dbReference>
<evidence type="ECO:0000256" key="7">
    <source>
        <dbReference type="ARBA" id="ARBA00023163"/>
    </source>
</evidence>
<reference evidence="14 15" key="1">
    <citation type="submission" date="2022-04" db="UniProtKB">
        <authorList>
            <consortium name="RefSeq"/>
        </authorList>
    </citation>
    <scope>IDENTIFICATION</scope>
    <source>
        <strain evidence="14 15">J_2021</strain>
        <tissue evidence="14 15">Erythrocytes</tissue>
    </source>
</reference>
<dbReference type="GO" id="GO:0005654">
    <property type="term" value="C:nucleoplasm"/>
    <property type="evidence" value="ECO:0007669"/>
    <property type="project" value="UniProtKB-ARBA"/>
</dbReference>
<dbReference type="Pfam" id="PF01429">
    <property type="entry name" value="MBD"/>
    <property type="match status" value="1"/>
</dbReference>
<dbReference type="GO" id="GO:0000122">
    <property type="term" value="P:negative regulation of transcription by RNA polymerase II"/>
    <property type="evidence" value="ECO:0007669"/>
    <property type="project" value="TreeGrafter"/>
</dbReference>
<evidence type="ECO:0000256" key="2">
    <source>
        <dbReference type="ARBA" id="ARBA00022723"/>
    </source>
</evidence>
<dbReference type="CDD" id="cd01396">
    <property type="entry name" value="MeCP2_MBD"/>
    <property type="match status" value="1"/>
</dbReference>
<dbReference type="GO" id="GO:0008327">
    <property type="term" value="F:methyl-CpG binding"/>
    <property type="evidence" value="ECO:0007669"/>
    <property type="project" value="TreeGrafter"/>
</dbReference>
<keyword evidence="8" id="KW-0539">Nucleus</keyword>
<keyword evidence="2" id="KW-0479">Metal-binding</keyword>
<proteinExistence type="predicted"/>
<evidence type="ECO:0000256" key="3">
    <source>
        <dbReference type="ARBA" id="ARBA00022771"/>
    </source>
</evidence>
<dbReference type="PANTHER" id="PTHR12396:SF57">
    <property type="entry name" value="METHYL-CPG-BINDING DOMAIN PROTEIN 1"/>
    <property type="match status" value="1"/>
</dbReference>
<feature type="domain" description="MBD" evidence="11">
    <location>
        <begin position="1"/>
        <end position="69"/>
    </location>
</feature>
<feature type="compositionally biased region" description="Basic residues" evidence="10">
    <location>
        <begin position="75"/>
        <end position="84"/>
    </location>
</feature>
<evidence type="ECO:0000313" key="15">
    <source>
        <dbReference type="RefSeq" id="XP_018087637.1"/>
    </source>
</evidence>
<evidence type="ECO:0000256" key="1">
    <source>
        <dbReference type="ARBA" id="ARBA00004123"/>
    </source>
</evidence>
<keyword evidence="5" id="KW-0805">Transcription regulation</keyword>
<dbReference type="RefSeq" id="XP_018087638.1">
    <property type="nucleotide sequence ID" value="XM_018232149.2"/>
</dbReference>
<keyword evidence="7" id="KW-0804">Transcription</keyword>
<keyword evidence="13" id="KW-1185">Reference proteome</keyword>
<dbReference type="CTD" id="779091"/>
<dbReference type="Xenbase" id="XB-GENE-6077786">
    <property type="gene designation" value="mbd1.S"/>
</dbReference>
<dbReference type="InterPro" id="IPR016177">
    <property type="entry name" value="DNA-bd_dom_sf"/>
</dbReference>
<dbReference type="PROSITE" id="PS51058">
    <property type="entry name" value="ZF_CXXC"/>
    <property type="match status" value="3"/>
</dbReference>
<dbReference type="PANTHER" id="PTHR12396">
    <property type="entry name" value="METHYL-CPG BINDING PROTEIN, MBD"/>
    <property type="match status" value="1"/>
</dbReference>
<dbReference type="SUPFAM" id="SSF54171">
    <property type="entry name" value="DNA-binding domain"/>
    <property type="match status" value="1"/>
</dbReference>
<dbReference type="InterPro" id="IPR002857">
    <property type="entry name" value="Znf_CXXC"/>
</dbReference>
<evidence type="ECO:0000313" key="14">
    <source>
        <dbReference type="RefSeq" id="XP_018087636.1"/>
    </source>
</evidence>
<dbReference type="AGR" id="Xenbase:XB-GENE-6077786"/>
<evidence type="ECO:0000256" key="6">
    <source>
        <dbReference type="ARBA" id="ARBA00023125"/>
    </source>
</evidence>
<evidence type="ECO:0000256" key="4">
    <source>
        <dbReference type="ARBA" id="ARBA00022833"/>
    </source>
</evidence>